<dbReference type="Gene3D" id="2.30.42.10">
    <property type="match status" value="1"/>
</dbReference>
<feature type="transmembrane region" description="Helical" evidence="11">
    <location>
        <begin position="296"/>
        <end position="316"/>
    </location>
</feature>
<reference evidence="13" key="1">
    <citation type="submission" date="2020-10" db="EMBL/GenBank/DDBJ databases">
        <authorList>
            <person name="Gilroy R."/>
        </authorList>
    </citation>
    <scope>NUCLEOTIDE SEQUENCE</scope>
    <source>
        <strain evidence="13">23406</strain>
    </source>
</reference>
<dbReference type="EMBL" id="DVOH01000022">
    <property type="protein sequence ID" value="HIV00087.1"/>
    <property type="molecule type" value="Genomic_DNA"/>
</dbReference>
<organism evidence="13 14">
    <name type="scientific">Candidatus Stercoripulliclostridium merdipullorum</name>
    <dbReference type="NCBI Taxonomy" id="2840952"/>
    <lineage>
        <taxon>Bacteria</taxon>
        <taxon>Bacillati</taxon>
        <taxon>Bacillota</taxon>
        <taxon>Clostridia</taxon>
        <taxon>Eubacteriales</taxon>
        <taxon>Candidatus Stercoripulliclostridium</taxon>
    </lineage>
</organism>
<comment type="subcellular location">
    <subcellularLocation>
        <location evidence="2">Membrane</location>
        <topology evidence="2">Multi-pass membrane protein</topology>
    </subcellularLocation>
</comment>
<evidence type="ECO:0000256" key="6">
    <source>
        <dbReference type="ARBA" id="ARBA00022801"/>
    </source>
</evidence>
<dbReference type="GO" id="GO:0004222">
    <property type="term" value="F:metalloendopeptidase activity"/>
    <property type="evidence" value="ECO:0007669"/>
    <property type="project" value="InterPro"/>
</dbReference>
<evidence type="ECO:0000256" key="7">
    <source>
        <dbReference type="ARBA" id="ARBA00022833"/>
    </source>
</evidence>
<keyword evidence="9" id="KW-0482">Metalloprotease</keyword>
<protein>
    <submittedName>
        <fullName evidence="13">Site-2 protease family protein</fullName>
    </submittedName>
</protein>
<feature type="transmembrane region" description="Helical" evidence="11">
    <location>
        <begin position="251"/>
        <end position="275"/>
    </location>
</feature>
<name>A0A9D1SXP6_9FIRM</name>
<evidence type="ECO:0000256" key="9">
    <source>
        <dbReference type="ARBA" id="ARBA00023049"/>
    </source>
</evidence>
<dbReference type="InterPro" id="IPR036034">
    <property type="entry name" value="PDZ_sf"/>
</dbReference>
<keyword evidence="7" id="KW-0862">Zinc</keyword>
<gene>
    <name evidence="13" type="ORF">IAB14_03100</name>
</gene>
<proteinExistence type="inferred from homology"/>
<evidence type="ECO:0000256" key="8">
    <source>
        <dbReference type="ARBA" id="ARBA00022989"/>
    </source>
</evidence>
<evidence type="ECO:0000256" key="4">
    <source>
        <dbReference type="ARBA" id="ARBA00022670"/>
    </source>
</evidence>
<evidence type="ECO:0000313" key="14">
    <source>
        <dbReference type="Proteomes" id="UP000886891"/>
    </source>
</evidence>
<dbReference type="InterPro" id="IPR008915">
    <property type="entry name" value="Peptidase_M50"/>
</dbReference>
<reference evidence="13" key="2">
    <citation type="journal article" date="2021" name="PeerJ">
        <title>Extensive microbial diversity within the chicken gut microbiome revealed by metagenomics and culture.</title>
        <authorList>
            <person name="Gilroy R."/>
            <person name="Ravi A."/>
            <person name="Getino M."/>
            <person name="Pursley I."/>
            <person name="Horton D.L."/>
            <person name="Alikhan N.F."/>
            <person name="Baker D."/>
            <person name="Gharbi K."/>
            <person name="Hall N."/>
            <person name="Watson M."/>
            <person name="Adriaenssens E.M."/>
            <person name="Foster-Nyarko E."/>
            <person name="Jarju S."/>
            <person name="Secka A."/>
            <person name="Antonio M."/>
            <person name="Oren A."/>
            <person name="Chaudhuri R.R."/>
            <person name="La Ragione R."/>
            <person name="Hildebrand F."/>
            <person name="Pallen M.J."/>
        </authorList>
    </citation>
    <scope>NUCLEOTIDE SEQUENCE</scope>
    <source>
        <strain evidence="13">23406</strain>
    </source>
</reference>
<dbReference type="InterPro" id="IPR004387">
    <property type="entry name" value="Pept_M50_Zn"/>
</dbReference>
<evidence type="ECO:0000313" key="13">
    <source>
        <dbReference type="EMBL" id="HIV00087.1"/>
    </source>
</evidence>
<evidence type="ECO:0000256" key="2">
    <source>
        <dbReference type="ARBA" id="ARBA00004141"/>
    </source>
</evidence>
<dbReference type="PROSITE" id="PS50106">
    <property type="entry name" value="PDZ"/>
    <property type="match status" value="1"/>
</dbReference>
<dbReference type="GO" id="GO:0006508">
    <property type="term" value="P:proteolysis"/>
    <property type="evidence" value="ECO:0007669"/>
    <property type="project" value="UniProtKB-KW"/>
</dbReference>
<dbReference type="SUPFAM" id="SSF50156">
    <property type="entry name" value="PDZ domain-like"/>
    <property type="match status" value="1"/>
</dbReference>
<evidence type="ECO:0000256" key="1">
    <source>
        <dbReference type="ARBA" id="ARBA00001947"/>
    </source>
</evidence>
<dbReference type="PANTHER" id="PTHR42837:SF2">
    <property type="entry name" value="MEMBRANE METALLOPROTEASE ARASP2, CHLOROPLASTIC-RELATED"/>
    <property type="match status" value="1"/>
</dbReference>
<feature type="transmembrane region" description="Helical" evidence="11">
    <location>
        <begin position="103"/>
        <end position="128"/>
    </location>
</feature>
<dbReference type="CDD" id="cd06163">
    <property type="entry name" value="S2P-M50_PDZ_RseP-like"/>
    <property type="match status" value="1"/>
</dbReference>
<feature type="transmembrane region" description="Helical" evidence="11">
    <location>
        <begin position="345"/>
        <end position="365"/>
    </location>
</feature>
<feature type="domain" description="PDZ" evidence="12">
    <location>
        <begin position="135"/>
        <end position="191"/>
    </location>
</feature>
<keyword evidence="5 11" id="KW-0812">Transmembrane</keyword>
<dbReference type="AlphaFoldDB" id="A0A9D1SXP6"/>
<keyword evidence="8 11" id="KW-1133">Transmembrane helix</keyword>
<dbReference type="Pfam" id="PF02163">
    <property type="entry name" value="Peptidase_M50"/>
    <property type="match status" value="1"/>
</dbReference>
<keyword evidence="10 11" id="KW-0472">Membrane</keyword>
<evidence type="ECO:0000256" key="10">
    <source>
        <dbReference type="ARBA" id="ARBA00023136"/>
    </source>
</evidence>
<evidence type="ECO:0000256" key="3">
    <source>
        <dbReference type="ARBA" id="ARBA00007931"/>
    </source>
</evidence>
<keyword evidence="4 13" id="KW-0645">Protease</keyword>
<comment type="cofactor">
    <cofactor evidence="1">
        <name>Zn(2+)</name>
        <dbReference type="ChEBI" id="CHEBI:29105"/>
    </cofactor>
</comment>
<accession>A0A9D1SXP6</accession>
<sequence length="371" mass="40668">MMLATFAEVMETIGYVLLALLALVVMVVIHELGHYLAAKILKFKVVEFGIGFGPRIFKWTNPRNGEIFSIRPIPLGGFCQFVGEDEVSDNPDAFDNQPAWKRLIVLFSGAFFNLVSAWVIITFFFTFYGQILPTVGQLYPDADGTYEHVLQEGDAILRVDGKQVNVLMPEDASTLLSKAGDTAELVVLRDGKKVKLTVSKSTFLSGTYDENGNFVPATDDAGNVVTYRGFGFGSVIRTVKLNFFTSLGRSFSFMFFLVYKILAILGMLITGKIGLENAGGPITTIGVISEASRGGAAMLSYVVCLISANLAVMNLLPLPALDGSRMVFCLIEMIFRKPVNKKIEAAIHTVGFFAILGFAIFADVFRWIKLV</sequence>
<dbReference type="Proteomes" id="UP000886891">
    <property type="component" value="Unassembled WGS sequence"/>
</dbReference>
<dbReference type="GO" id="GO:0016020">
    <property type="term" value="C:membrane"/>
    <property type="evidence" value="ECO:0007669"/>
    <property type="project" value="UniProtKB-SubCell"/>
</dbReference>
<keyword evidence="6" id="KW-0378">Hydrolase</keyword>
<dbReference type="PANTHER" id="PTHR42837">
    <property type="entry name" value="REGULATOR OF SIGMA-E PROTEASE RSEP"/>
    <property type="match status" value="1"/>
</dbReference>
<evidence type="ECO:0000256" key="11">
    <source>
        <dbReference type="SAM" id="Phobius"/>
    </source>
</evidence>
<comment type="caution">
    <text evidence="13">The sequence shown here is derived from an EMBL/GenBank/DDBJ whole genome shotgun (WGS) entry which is preliminary data.</text>
</comment>
<evidence type="ECO:0000256" key="5">
    <source>
        <dbReference type="ARBA" id="ARBA00022692"/>
    </source>
</evidence>
<feature type="transmembrane region" description="Helical" evidence="11">
    <location>
        <begin position="12"/>
        <end position="32"/>
    </location>
</feature>
<comment type="similarity">
    <text evidence="3">Belongs to the peptidase M50B family.</text>
</comment>
<evidence type="ECO:0000259" key="12">
    <source>
        <dbReference type="PROSITE" id="PS50106"/>
    </source>
</evidence>
<dbReference type="InterPro" id="IPR001478">
    <property type="entry name" value="PDZ"/>
</dbReference>